<protein>
    <submittedName>
        <fullName evidence="1">Uncharacterized protein</fullName>
    </submittedName>
</protein>
<proteinExistence type="predicted"/>
<sequence length="300" mass="32723">MDRSAPLPTPCKRDWAAEIKSTITNNNLASFSSLLLEWRSSASSSSPPPSAPPLAASIHPTDEELSSLALSVALSGVSAEFLQTLQQAGWEVTTSLPPTTSAYFLKSALRNEALTSWLLEQGLDPNILVSRSKNITALTYAAYYSPPAILSLLLLHKASITESRALSAAVLCRSSSWEIKLDILLPAGADVNALELELPWLIDPVSNYPTVKGTPLHWTAYWGFRDRGARLVERGADVGIRNSEGLTAAEVGEMARKSGRLYRGWSRKLFSEEALNRAEEDRISRLVFDKDKALNSPNNS</sequence>
<evidence type="ECO:0000313" key="1">
    <source>
        <dbReference type="EMBL" id="PSS18571.1"/>
    </source>
</evidence>
<dbReference type="RefSeq" id="XP_024720923.1">
    <property type="nucleotide sequence ID" value="XM_024869234.1"/>
</dbReference>
<name>A0A2T3B1Y4_AMORE</name>
<dbReference type="InParanoid" id="A0A2T3B1Y4"/>
<dbReference type="OrthoDB" id="3491075at2759"/>
<dbReference type="GeneID" id="36577315"/>
<dbReference type="Proteomes" id="UP000241818">
    <property type="component" value="Unassembled WGS sequence"/>
</dbReference>
<gene>
    <name evidence="1" type="ORF">M430DRAFT_66581</name>
</gene>
<keyword evidence="2" id="KW-1185">Reference proteome</keyword>
<dbReference type="Gene3D" id="1.25.40.20">
    <property type="entry name" value="Ankyrin repeat-containing domain"/>
    <property type="match status" value="1"/>
</dbReference>
<reference evidence="1 2" key="1">
    <citation type="journal article" date="2018" name="New Phytol.">
        <title>Comparative genomics and transcriptomics depict ericoid mycorrhizal fungi as versatile saprotrophs and plant mutualists.</title>
        <authorList>
            <person name="Martino E."/>
            <person name="Morin E."/>
            <person name="Grelet G.A."/>
            <person name="Kuo A."/>
            <person name="Kohler A."/>
            <person name="Daghino S."/>
            <person name="Barry K.W."/>
            <person name="Cichocki N."/>
            <person name="Clum A."/>
            <person name="Dockter R.B."/>
            <person name="Hainaut M."/>
            <person name="Kuo R.C."/>
            <person name="LaButti K."/>
            <person name="Lindahl B.D."/>
            <person name="Lindquist E.A."/>
            <person name="Lipzen A."/>
            <person name="Khouja H.R."/>
            <person name="Magnuson J."/>
            <person name="Murat C."/>
            <person name="Ohm R.A."/>
            <person name="Singer S.W."/>
            <person name="Spatafora J.W."/>
            <person name="Wang M."/>
            <person name="Veneault-Fourrey C."/>
            <person name="Henrissat B."/>
            <person name="Grigoriev I.V."/>
            <person name="Martin F.M."/>
            <person name="Perotto S."/>
        </authorList>
    </citation>
    <scope>NUCLEOTIDE SEQUENCE [LARGE SCALE GENOMIC DNA]</scope>
    <source>
        <strain evidence="1 2">ATCC 22711</strain>
    </source>
</reference>
<dbReference type="InterPro" id="IPR036770">
    <property type="entry name" value="Ankyrin_rpt-contain_sf"/>
</dbReference>
<dbReference type="AlphaFoldDB" id="A0A2T3B1Y4"/>
<evidence type="ECO:0000313" key="2">
    <source>
        <dbReference type="Proteomes" id="UP000241818"/>
    </source>
</evidence>
<accession>A0A2T3B1Y4</accession>
<dbReference type="SUPFAM" id="SSF48403">
    <property type="entry name" value="Ankyrin repeat"/>
    <property type="match status" value="1"/>
</dbReference>
<dbReference type="STRING" id="857342.A0A2T3B1Y4"/>
<dbReference type="EMBL" id="KZ679011">
    <property type="protein sequence ID" value="PSS18571.1"/>
    <property type="molecule type" value="Genomic_DNA"/>
</dbReference>
<organism evidence="1 2">
    <name type="scientific">Amorphotheca resinae ATCC 22711</name>
    <dbReference type="NCBI Taxonomy" id="857342"/>
    <lineage>
        <taxon>Eukaryota</taxon>
        <taxon>Fungi</taxon>
        <taxon>Dikarya</taxon>
        <taxon>Ascomycota</taxon>
        <taxon>Pezizomycotina</taxon>
        <taxon>Leotiomycetes</taxon>
        <taxon>Helotiales</taxon>
        <taxon>Amorphothecaceae</taxon>
        <taxon>Amorphotheca</taxon>
    </lineage>
</organism>